<evidence type="ECO:0000256" key="1">
    <source>
        <dbReference type="ARBA" id="ARBA00001623"/>
    </source>
</evidence>
<keyword evidence="4 7" id="KW-0479">Metal-binding</keyword>
<organism evidence="9 10">
    <name type="scientific">Oceanobacter antarcticus</name>
    <dbReference type="NCBI Taxonomy" id="3133425"/>
    <lineage>
        <taxon>Bacteria</taxon>
        <taxon>Pseudomonadati</taxon>
        <taxon>Pseudomonadota</taxon>
        <taxon>Gammaproteobacteria</taxon>
        <taxon>Oceanospirillales</taxon>
        <taxon>Oceanospirillaceae</taxon>
        <taxon>Oceanobacter</taxon>
    </lineage>
</organism>
<dbReference type="PANTHER" id="PTHR43705:SF1">
    <property type="entry name" value="HYDROXYACYLGLUTATHIONE HYDROLASE GLOB"/>
    <property type="match status" value="1"/>
</dbReference>
<dbReference type="InterPro" id="IPR017782">
    <property type="entry name" value="Hydroxyacylglutathione_Hdrlase"/>
</dbReference>
<comment type="cofactor">
    <cofactor evidence="7">
        <name>Zn(2+)</name>
        <dbReference type="ChEBI" id="CHEBI:29105"/>
    </cofactor>
    <text evidence="7">Binds 2 Zn(2+) ions per subunit.</text>
</comment>
<dbReference type="Proteomes" id="UP001620597">
    <property type="component" value="Unassembled WGS sequence"/>
</dbReference>
<dbReference type="SMART" id="SM00849">
    <property type="entry name" value="Lactamase_B"/>
    <property type="match status" value="1"/>
</dbReference>
<dbReference type="InterPro" id="IPR036866">
    <property type="entry name" value="RibonucZ/Hydroxyglut_hydro"/>
</dbReference>
<dbReference type="CDD" id="cd07723">
    <property type="entry name" value="hydroxyacylglutathione_hydrolase_MBL-fold"/>
    <property type="match status" value="1"/>
</dbReference>
<dbReference type="InterPro" id="IPR001279">
    <property type="entry name" value="Metallo-B-lactamas"/>
</dbReference>
<feature type="domain" description="Metallo-beta-lactamase" evidence="8">
    <location>
        <begin position="13"/>
        <end position="178"/>
    </location>
</feature>
<dbReference type="SUPFAM" id="SSF56281">
    <property type="entry name" value="Metallo-hydrolase/oxidoreductase"/>
    <property type="match status" value="1"/>
</dbReference>
<comment type="similarity">
    <text evidence="3 7">Belongs to the metallo-beta-lactamase superfamily. Glyoxalase II family.</text>
</comment>
<dbReference type="InterPro" id="IPR032282">
    <property type="entry name" value="HAGH_C"/>
</dbReference>
<name>A0ABW8NGC6_9GAMM</name>
<accession>A0ABW8NGC6</accession>
<dbReference type="EMBL" id="JBBKTX010000006">
    <property type="protein sequence ID" value="MFK4752009.1"/>
    <property type="molecule type" value="Genomic_DNA"/>
</dbReference>
<evidence type="ECO:0000313" key="10">
    <source>
        <dbReference type="Proteomes" id="UP001620597"/>
    </source>
</evidence>
<dbReference type="InterPro" id="IPR035680">
    <property type="entry name" value="Clx_II_MBL"/>
</dbReference>
<dbReference type="Pfam" id="PF16123">
    <property type="entry name" value="HAGH_C"/>
    <property type="match status" value="1"/>
</dbReference>
<evidence type="ECO:0000256" key="6">
    <source>
        <dbReference type="ARBA" id="ARBA00022833"/>
    </source>
</evidence>
<feature type="binding site" evidence="7">
    <location>
        <position position="56"/>
    </location>
    <ligand>
        <name>Zn(2+)</name>
        <dbReference type="ChEBI" id="CHEBI:29105"/>
        <label>1</label>
    </ligand>
</feature>
<reference evidence="9 10" key="1">
    <citation type="submission" date="2024-03" db="EMBL/GenBank/DDBJ databases">
        <title>High-quality draft genome sequence of Oceanobacter sp. wDCs-4.</title>
        <authorList>
            <person name="Dong C."/>
        </authorList>
    </citation>
    <scope>NUCLEOTIDE SEQUENCE [LARGE SCALE GENOMIC DNA]</scope>
    <source>
        <strain evidence="10">wDCs-4</strain>
    </source>
</reference>
<evidence type="ECO:0000313" key="9">
    <source>
        <dbReference type="EMBL" id="MFK4752009.1"/>
    </source>
</evidence>
<dbReference type="EC" id="3.1.2.6" evidence="7"/>
<protein>
    <recommendedName>
        <fullName evidence="7">Hydroxyacylglutathione hydrolase</fullName>
        <ecNumber evidence="7">3.1.2.6</ecNumber>
    </recommendedName>
    <alternativeName>
        <fullName evidence="7">Glyoxalase II</fullName>
        <shortName evidence="7">Glx II</shortName>
    </alternativeName>
</protein>
<dbReference type="HAMAP" id="MF_01374">
    <property type="entry name" value="Glyoxalase_2"/>
    <property type="match status" value="1"/>
</dbReference>
<dbReference type="InterPro" id="IPR050110">
    <property type="entry name" value="Glyoxalase_II_hydrolase"/>
</dbReference>
<sequence>MIVLRRYMNNNLRNFNYLIGCEESRQAIAVDPLGADEMLALAEEQGYEIKLILNTHEHHDHIDGNPRVQEVTGADIWAHKNAAERIPNVARGLVAGDVVELGTIRLTVLYTPGHTMAHLCLLSEDGGPDGQPVLFSGDTLFNACAGNCRNGGDPDTLYDTFVSQFQPLPDDTLMHPGHDYMKNNLSFALTREPGNDMIQYWLDQVSAFDADEMPVMTLGQERTYNPFLRLHQPLIRERLKDAFPALGDGDRDVFKALRTLRDQW</sequence>
<evidence type="ECO:0000259" key="8">
    <source>
        <dbReference type="SMART" id="SM00849"/>
    </source>
</evidence>
<proteinExistence type="inferred from homology"/>
<comment type="pathway">
    <text evidence="2 7">Secondary metabolite metabolism; methylglyoxal degradation; (R)-lactate from methylglyoxal: step 2/2.</text>
</comment>
<feature type="binding site" evidence="7">
    <location>
        <position position="138"/>
    </location>
    <ligand>
        <name>Zn(2+)</name>
        <dbReference type="ChEBI" id="CHEBI:29105"/>
        <label>2</label>
    </ligand>
</feature>
<keyword evidence="10" id="KW-1185">Reference proteome</keyword>
<dbReference type="Gene3D" id="3.60.15.10">
    <property type="entry name" value="Ribonuclease Z/Hydroxyacylglutathione hydrolase-like"/>
    <property type="match status" value="1"/>
</dbReference>
<dbReference type="RefSeq" id="WP_416205354.1">
    <property type="nucleotide sequence ID" value="NZ_JBBKTX010000006.1"/>
</dbReference>
<evidence type="ECO:0000256" key="4">
    <source>
        <dbReference type="ARBA" id="ARBA00022723"/>
    </source>
</evidence>
<feature type="binding site" evidence="7">
    <location>
        <position position="114"/>
    </location>
    <ligand>
        <name>Zn(2+)</name>
        <dbReference type="ChEBI" id="CHEBI:29105"/>
        <label>1</label>
    </ligand>
</feature>
<comment type="function">
    <text evidence="7">Thiolesterase that catalyzes the hydrolysis of S-D-lactoyl-glutathione to form glutathione and D-lactic acid.</text>
</comment>
<feature type="binding site" evidence="7">
    <location>
        <position position="178"/>
    </location>
    <ligand>
        <name>Zn(2+)</name>
        <dbReference type="ChEBI" id="CHEBI:29105"/>
        <label>2</label>
    </ligand>
</feature>
<feature type="binding site" evidence="7">
    <location>
        <position position="61"/>
    </location>
    <ligand>
        <name>Zn(2+)</name>
        <dbReference type="ChEBI" id="CHEBI:29105"/>
        <label>2</label>
    </ligand>
</feature>
<dbReference type="Pfam" id="PF00753">
    <property type="entry name" value="Lactamase_B"/>
    <property type="match status" value="1"/>
</dbReference>
<keyword evidence="6 7" id="KW-0862">Zinc</keyword>
<keyword evidence="5 7" id="KW-0378">Hydrolase</keyword>
<feature type="binding site" evidence="7">
    <location>
        <position position="60"/>
    </location>
    <ligand>
        <name>Zn(2+)</name>
        <dbReference type="ChEBI" id="CHEBI:29105"/>
        <label>2</label>
    </ligand>
</feature>
<comment type="catalytic activity">
    <reaction evidence="1 7">
        <text>an S-(2-hydroxyacyl)glutathione + H2O = a 2-hydroxy carboxylate + glutathione + H(+)</text>
        <dbReference type="Rhea" id="RHEA:21864"/>
        <dbReference type="ChEBI" id="CHEBI:15377"/>
        <dbReference type="ChEBI" id="CHEBI:15378"/>
        <dbReference type="ChEBI" id="CHEBI:57925"/>
        <dbReference type="ChEBI" id="CHEBI:58896"/>
        <dbReference type="ChEBI" id="CHEBI:71261"/>
        <dbReference type="EC" id="3.1.2.6"/>
    </reaction>
</comment>
<feature type="binding site" evidence="7">
    <location>
        <position position="138"/>
    </location>
    <ligand>
        <name>Zn(2+)</name>
        <dbReference type="ChEBI" id="CHEBI:29105"/>
        <label>1</label>
    </ligand>
</feature>
<gene>
    <name evidence="7" type="primary">gloB</name>
    <name evidence="9" type="ORF">WG929_06280</name>
</gene>
<evidence type="ECO:0000256" key="3">
    <source>
        <dbReference type="ARBA" id="ARBA00006759"/>
    </source>
</evidence>
<evidence type="ECO:0000256" key="2">
    <source>
        <dbReference type="ARBA" id="ARBA00004963"/>
    </source>
</evidence>
<dbReference type="PANTHER" id="PTHR43705">
    <property type="entry name" value="HYDROXYACYLGLUTATHIONE HYDROLASE"/>
    <property type="match status" value="1"/>
</dbReference>
<dbReference type="GO" id="GO:0016787">
    <property type="term" value="F:hydrolase activity"/>
    <property type="evidence" value="ECO:0007669"/>
    <property type="project" value="UniProtKB-KW"/>
</dbReference>
<feature type="binding site" evidence="7">
    <location>
        <position position="58"/>
    </location>
    <ligand>
        <name>Zn(2+)</name>
        <dbReference type="ChEBI" id="CHEBI:29105"/>
        <label>1</label>
    </ligand>
</feature>
<comment type="caution">
    <text evidence="9">The sequence shown here is derived from an EMBL/GenBank/DDBJ whole genome shotgun (WGS) entry which is preliminary data.</text>
</comment>
<evidence type="ECO:0000256" key="7">
    <source>
        <dbReference type="HAMAP-Rule" id="MF_01374"/>
    </source>
</evidence>
<comment type="subunit">
    <text evidence="7">Monomer.</text>
</comment>
<evidence type="ECO:0000256" key="5">
    <source>
        <dbReference type="ARBA" id="ARBA00022801"/>
    </source>
</evidence>